<sequence>MEGKTSGKGKEIVLDETESESFGEQFKAEVPEEVDGEGLNDSVGKEEDGNKTEYFDSDDHGSILGLEDDDNTNICRRRSRFPTYNPNLASPHFCIGMLFKDGNFLQEFTILWDYVDELRLKNPRSTIKITVNRVTPHSPTHFKRFYVCFEALKRCWKEGCRPILGLDGCFLKCPFKGKLLVVGLEIAINDILLKVEHRNCARHVLSN</sequence>
<organism evidence="2 3">
    <name type="scientific">Gossypium schwendimanii</name>
    <name type="common">Cotton</name>
    <dbReference type="NCBI Taxonomy" id="34291"/>
    <lineage>
        <taxon>Eukaryota</taxon>
        <taxon>Viridiplantae</taxon>
        <taxon>Streptophyta</taxon>
        <taxon>Embryophyta</taxon>
        <taxon>Tracheophyta</taxon>
        <taxon>Spermatophyta</taxon>
        <taxon>Magnoliopsida</taxon>
        <taxon>eudicotyledons</taxon>
        <taxon>Gunneridae</taxon>
        <taxon>Pentapetalae</taxon>
        <taxon>rosids</taxon>
        <taxon>malvids</taxon>
        <taxon>Malvales</taxon>
        <taxon>Malvaceae</taxon>
        <taxon>Malvoideae</taxon>
        <taxon>Gossypium</taxon>
    </lineage>
</organism>
<reference evidence="2 3" key="1">
    <citation type="journal article" date="2019" name="Genome Biol. Evol.">
        <title>Insights into the evolution of the New World diploid cottons (Gossypium, subgenus Houzingenia) based on genome sequencing.</title>
        <authorList>
            <person name="Grover C.E."/>
            <person name="Arick M.A. 2nd"/>
            <person name="Thrash A."/>
            <person name="Conover J.L."/>
            <person name="Sanders W.S."/>
            <person name="Peterson D.G."/>
            <person name="Frelichowski J.E."/>
            <person name="Scheffler J.A."/>
            <person name="Scheffler B.E."/>
            <person name="Wendel J.F."/>
        </authorList>
    </citation>
    <scope>NUCLEOTIDE SEQUENCE [LARGE SCALE GENOMIC DNA]</scope>
    <source>
        <strain evidence="2">1</strain>
        <tissue evidence="2">Leaf</tissue>
    </source>
</reference>
<evidence type="ECO:0000313" key="3">
    <source>
        <dbReference type="Proteomes" id="UP000593576"/>
    </source>
</evidence>
<comment type="caution">
    <text evidence="2">The sequence shown here is derived from an EMBL/GenBank/DDBJ whole genome shotgun (WGS) entry which is preliminary data.</text>
</comment>
<protein>
    <submittedName>
        <fullName evidence="2">Uncharacterized protein</fullName>
    </submittedName>
</protein>
<dbReference type="OrthoDB" id="999066at2759"/>
<dbReference type="PANTHER" id="PTHR31973:SF187">
    <property type="entry name" value="MUTATOR TRANSPOSASE MUDRA PROTEIN"/>
    <property type="match status" value="1"/>
</dbReference>
<proteinExistence type="predicted"/>
<dbReference type="AlphaFoldDB" id="A0A7J9KYU8"/>
<feature type="region of interest" description="Disordered" evidence="1">
    <location>
        <begin position="1"/>
        <end position="54"/>
    </location>
</feature>
<accession>A0A7J9KYU8</accession>
<dbReference type="PANTHER" id="PTHR31973">
    <property type="entry name" value="POLYPROTEIN, PUTATIVE-RELATED"/>
    <property type="match status" value="1"/>
</dbReference>
<keyword evidence="3" id="KW-1185">Reference proteome</keyword>
<dbReference type="Proteomes" id="UP000593576">
    <property type="component" value="Unassembled WGS sequence"/>
</dbReference>
<feature type="compositionally biased region" description="Basic and acidic residues" evidence="1">
    <location>
        <begin position="1"/>
        <end position="13"/>
    </location>
</feature>
<evidence type="ECO:0000313" key="2">
    <source>
        <dbReference type="EMBL" id="MBA0851675.1"/>
    </source>
</evidence>
<evidence type="ECO:0000256" key="1">
    <source>
        <dbReference type="SAM" id="MobiDB-lite"/>
    </source>
</evidence>
<gene>
    <name evidence="2" type="ORF">Goshw_024363</name>
</gene>
<feature type="compositionally biased region" description="Basic and acidic residues" evidence="1">
    <location>
        <begin position="43"/>
        <end position="54"/>
    </location>
</feature>
<dbReference type="EMBL" id="JABFAF010000003">
    <property type="protein sequence ID" value="MBA0851675.1"/>
    <property type="molecule type" value="Genomic_DNA"/>
</dbReference>
<name>A0A7J9KYU8_GOSSC</name>